<reference evidence="2 3" key="1">
    <citation type="journal article" date="2016" name="Nat. Commun.">
        <title>Thousands of microbial genomes shed light on interconnected biogeochemical processes in an aquifer system.</title>
        <authorList>
            <person name="Anantharaman K."/>
            <person name="Brown C.T."/>
            <person name="Hug L.A."/>
            <person name="Sharon I."/>
            <person name="Castelle C.J."/>
            <person name="Probst A.J."/>
            <person name="Thomas B.C."/>
            <person name="Singh A."/>
            <person name="Wilkins M.J."/>
            <person name="Karaoz U."/>
            <person name="Brodie E.L."/>
            <person name="Williams K.H."/>
            <person name="Hubbard S.S."/>
            <person name="Banfield J.F."/>
        </authorList>
    </citation>
    <scope>NUCLEOTIDE SEQUENCE [LARGE SCALE GENOMIC DNA]</scope>
</reference>
<keyword evidence="1" id="KW-0812">Transmembrane</keyword>
<dbReference type="AlphaFoldDB" id="A0A1G2PH51"/>
<evidence type="ECO:0000313" key="2">
    <source>
        <dbReference type="EMBL" id="OHA47660.1"/>
    </source>
</evidence>
<feature type="transmembrane region" description="Helical" evidence="1">
    <location>
        <begin position="38"/>
        <end position="60"/>
    </location>
</feature>
<gene>
    <name evidence="2" type="ORF">A2806_03520</name>
</gene>
<dbReference type="EMBL" id="MHSS01000015">
    <property type="protein sequence ID" value="OHA47660.1"/>
    <property type="molecule type" value="Genomic_DNA"/>
</dbReference>
<evidence type="ECO:0000313" key="3">
    <source>
        <dbReference type="Proteomes" id="UP000177629"/>
    </source>
</evidence>
<feature type="transmembrane region" description="Helical" evidence="1">
    <location>
        <begin position="441"/>
        <end position="461"/>
    </location>
</feature>
<proteinExistence type="predicted"/>
<sequence>MLILAIFAVLVALAAGLIVKLALDFFKVPLEITWLEFAVASFVIALVIVPLTTWAGWTIAKNNNLSFNEYWNGYELRADWERIPCSRDGPCAREYDCDPWIHIHTETYTDSDGNTHTRTYPHTHYHSCPYTTEEWTFGIDTTLGYYTIADHWLPTDPDRHRWRFSVSVPSKLPSGIPEFWQAAKARIDAGIPGPVTKRMKYDNYILASDQTILKQYSDKIESYRNEKLLPDVTHNIRDFYYADKVHFIGYAPTDPSVWQNALMRLNAALGTELQGDLHLVIAQHSTINRGPDAYITALKAYWANSKMFGDDALSKNAIIVVVGTQDGTTVAWARALTGMPLGNETMLVAIKNNLKGVPLTPESVIGTTEGEFYTKEDQEGNKKTRVRGRHGDGVLERILWGLSESATKFERVSMTGTDADDIGGGFLYLESEIEPTFWQKFWIVFVCFWLAVPVWGAFALIGQRYIHGNRY</sequence>
<comment type="caution">
    <text evidence="2">The sequence shown here is derived from an EMBL/GenBank/DDBJ whole genome shotgun (WGS) entry which is preliminary data.</text>
</comment>
<organism evidence="2 3">
    <name type="scientific">Candidatus Terrybacteria bacterium RIFCSPHIGHO2_01_FULL_48_17</name>
    <dbReference type="NCBI Taxonomy" id="1802362"/>
    <lineage>
        <taxon>Bacteria</taxon>
        <taxon>Candidatus Terryibacteriota</taxon>
    </lineage>
</organism>
<keyword evidence="1" id="KW-0472">Membrane</keyword>
<protein>
    <submittedName>
        <fullName evidence="2">Uncharacterized protein</fullName>
    </submittedName>
</protein>
<keyword evidence="1" id="KW-1133">Transmembrane helix</keyword>
<dbReference type="STRING" id="1802362.A2806_03520"/>
<accession>A0A1G2PH51</accession>
<name>A0A1G2PH51_9BACT</name>
<dbReference type="Proteomes" id="UP000177629">
    <property type="component" value="Unassembled WGS sequence"/>
</dbReference>
<evidence type="ECO:0000256" key="1">
    <source>
        <dbReference type="SAM" id="Phobius"/>
    </source>
</evidence>